<dbReference type="EMBL" id="MU274367">
    <property type="protein sequence ID" value="KAI0026587.1"/>
    <property type="molecule type" value="Genomic_DNA"/>
</dbReference>
<dbReference type="Proteomes" id="UP000814128">
    <property type="component" value="Unassembled WGS sequence"/>
</dbReference>
<sequence>MHLREQVNTLQAAKAGLEAEIEGLRRLLDRAHTMPAPVPVPVVSTIQNDPDGIIIPNQILGITIPDVMPPSPCRDDYKSVTYWYKCTWNKAQSEQKGISQDGPRRRGGWNLANDVVKVLAFLQHEDGDTISGDEAKAINTDTRLLLSHLLNIGICPITLSDAYNHPRVNTIIVAVLEGKHSCISLCDKNWKAHEVLLTVFSSFKQSNKAEIYEQRMWRRLRPNAANDAKSRRVHMQKEREERERLKRGNSEDAPISRKKQRESSIMPVSISESVQPSASLTSQPVPAHAGSSPPADESMEPTPMSSEPGSSSTFTELIPLSANLVAASIVPAGPVVASTKPVVTSAEPVVVPPAEPVVAPTEPVVVPTKPVVAPAEPVLMPTKPEVASTEPEVTSAKPVVTSAELVAISTGNSGINHSKFLTAWKVLYDYISSDDNAAILTEQVEQILGDSYRYSDWRDAFNLVELDSDDTDYNGAQDKLLALAADHGIMLSDILPAPASKLSSSLLLPGDQAGDLAISQLPAIPVVENILLPMCAHRDGMEFQFNMDLEVAESQTVQPEAAPAGKYFSVTTKTDLNTRVRPRKNRKPLGLLSNENAENQGRPEIVTSTFARVPVLAAQVPVTQKPILVLVR</sequence>
<comment type="caution">
    <text evidence="1">The sequence shown here is derived from an EMBL/GenBank/DDBJ whole genome shotgun (WGS) entry which is preliminary data.</text>
</comment>
<gene>
    <name evidence="1" type="ORF">K488DRAFT_75231</name>
</gene>
<organism evidence="1 2">
    <name type="scientific">Vararia minispora EC-137</name>
    <dbReference type="NCBI Taxonomy" id="1314806"/>
    <lineage>
        <taxon>Eukaryota</taxon>
        <taxon>Fungi</taxon>
        <taxon>Dikarya</taxon>
        <taxon>Basidiomycota</taxon>
        <taxon>Agaricomycotina</taxon>
        <taxon>Agaricomycetes</taxon>
        <taxon>Russulales</taxon>
        <taxon>Lachnocladiaceae</taxon>
        <taxon>Vararia</taxon>
    </lineage>
</organism>
<name>A0ACB8Q4N1_9AGAM</name>
<reference evidence="1" key="1">
    <citation type="submission" date="2021-02" db="EMBL/GenBank/DDBJ databases">
        <authorList>
            <consortium name="DOE Joint Genome Institute"/>
            <person name="Ahrendt S."/>
            <person name="Looney B.P."/>
            <person name="Miyauchi S."/>
            <person name="Morin E."/>
            <person name="Drula E."/>
            <person name="Courty P.E."/>
            <person name="Chicoki N."/>
            <person name="Fauchery L."/>
            <person name="Kohler A."/>
            <person name="Kuo A."/>
            <person name="Labutti K."/>
            <person name="Pangilinan J."/>
            <person name="Lipzen A."/>
            <person name="Riley R."/>
            <person name="Andreopoulos W."/>
            <person name="He G."/>
            <person name="Johnson J."/>
            <person name="Barry K.W."/>
            <person name="Grigoriev I.V."/>
            <person name="Nagy L."/>
            <person name="Hibbett D."/>
            <person name="Henrissat B."/>
            <person name="Matheny P.B."/>
            <person name="Labbe J."/>
            <person name="Martin F."/>
        </authorList>
    </citation>
    <scope>NUCLEOTIDE SEQUENCE</scope>
    <source>
        <strain evidence="1">EC-137</strain>
    </source>
</reference>
<reference evidence="1" key="2">
    <citation type="journal article" date="2022" name="New Phytol.">
        <title>Evolutionary transition to the ectomycorrhizal habit in the genomes of a hyperdiverse lineage of mushroom-forming fungi.</title>
        <authorList>
            <person name="Looney B."/>
            <person name="Miyauchi S."/>
            <person name="Morin E."/>
            <person name="Drula E."/>
            <person name="Courty P.E."/>
            <person name="Kohler A."/>
            <person name="Kuo A."/>
            <person name="LaButti K."/>
            <person name="Pangilinan J."/>
            <person name="Lipzen A."/>
            <person name="Riley R."/>
            <person name="Andreopoulos W."/>
            <person name="He G."/>
            <person name="Johnson J."/>
            <person name="Nolan M."/>
            <person name="Tritt A."/>
            <person name="Barry K.W."/>
            <person name="Grigoriev I.V."/>
            <person name="Nagy L.G."/>
            <person name="Hibbett D."/>
            <person name="Henrissat B."/>
            <person name="Matheny P.B."/>
            <person name="Labbe J."/>
            <person name="Martin F.M."/>
        </authorList>
    </citation>
    <scope>NUCLEOTIDE SEQUENCE</scope>
    <source>
        <strain evidence="1">EC-137</strain>
    </source>
</reference>
<protein>
    <submittedName>
        <fullName evidence="1">Uncharacterized protein</fullName>
    </submittedName>
</protein>
<evidence type="ECO:0000313" key="2">
    <source>
        <dbReference type="Proteomes" id="UP000814128"/>
    </source>
</evidence>
<accession>A0ACB8Q4N1</accession>
<proteinExistence type="predicted"/>
<feature type="non-terminal residue" evidence="1">
    <location>
        <position position="632"/>
    </location>
</feature>
<keyword evidence="2" id="KW-1185">Reference proteome</keyword>
<evidence type="ECO:0000313" key="1">
    <source>
        <dbReference type="EMBL" id="KAI0026587.1"/>
    </source>
</evidence>